<dbReference type="RefSeq" id="WP_012844864.1">
    <property type="nucleotide sequence ID" value="NC_013501.1"/>
</dbReference>
<evidence type="ECO:0000259" key="1">
    <source>
        <dbReference type="SMART" id="SM00327"/>
    </source>
</evidence>
<dbReference type="PANTHER" id="PTHR39338:SF6">
    <property type="entry name" value="BLL5662 PROTEIN"/>
    <property type="match status" value="1"/>
</dbReference>
<dbReference type="EMBL" id="CP001807">
    <property type="protein sequence ID" value="ACY49254.1"/>
    <property type="molecule type" value="Genomic_DNA"/>
</dbReference>
<gene>
    <name evidence="2" type="ordered locus">Rmar_2376</name>
</gene>
<dbReference type="Gene3D" id="3.40.50.410">
    <property type="entry name" value="von Willebrand factor, type A domain"/>
    <property type="match status" value="1"/>
</dbReference>
<dbReference type="PANTHER" id="PTHR39338">
    <property type="entry name" value="BLL5662 PROTEIN-RELATED"/>
    <property type="match status" value="1"/>
</dbReference>
<dbReference type="CDD" id="cd00198">
    <property type="entry name" value="vWFA"/>
    <property type="match status" value="1"/>
</dbReference>
<protein>
    <submittedName>
        <fullName evidence="2">VWA containing CoxE family protein</fullName>
    </submittedName>
</protein>
<dbReference type="KEGG" id="rmr:Rmar_2376"/>
<evidence type="ECO:0000313" key="2">
    <source>
        <dbReference type="EMBL" id="ACY49254.1"/>
    </source>
</evidence>
<dbReference type="PIRSF" id="PIRSF010256">
    <property type="entry name" value="CoxE_vWa"/>
    <property type="match status" value="1"/>
</dbReference>
<accession>D0MEM6</accession>
<dbReference type="HOGENOM" id="CLU_042261_0_1_10"/>
<dbReference type="STRING" id="518766.Rmar_2376"/>
<dbReference type="AlphaFoldDB" id="D0MEM6"/>
<dbReference type="Pfam" id="PF05762">
    <property type="entry name" value="VWA_CoxE"/>
    <property type="match status" value="1"/>
</dbReference>
<organism evidence="2 3">
    <name type="scientific">Rhodothermus marinus (strain ATCC 43812 / DSM 4252 / R-10)</name>
    <name type="common">Rhodothermus obamensis</name>
    <dbReference type="NCBI Taxonomy" id="518766"/>
    <lineage>
        <taxon>Bacteria</taxon>
        <taxon>Pseudomonadati</taxon>
        <taxon>Rhodothermota</taxon>
        <taxon>Rhodothermia</taxon>
        <taxon>Rhodothermales</taxon>
        <taxon>Rhodothermaceae</taxon>
        <taxon>Rhodothermus</taxon>
    </lineage>
</organism>
<dbReference type="InterPro" id="IPR036465">
    <property type="entry name" value="vWFA_dom_sf"/>
</dbReference>
<dbReference type="InterPro" id="IPR008912">
    <property type="entry name" value="Uncharacterised_CoxE"/>
</dbReference>
<dbReference type="Proteomes" id="UP000002221">
    <property type="component" value="Chromosome"/>
</dbReference>
<sequence length="393" mass="44862">MRTGEDISARIVAFAQALRRAGLVIGTDQVLDALQAVALVGVARREDVRQALFSVFVRRQSEAALFDQLFRLFWQGRSPIPEELAALLPRSPVPPTPPPGMARALEALRPERPRAGVSEADEEVELVLTYSADEVLRHKDFAQMTAEEEAAVRAFLRTLRWPLPPRRTRRWQPGARRGRPDLRRTLRRALRHQGEVLRLAMRLPRYKPRPLVVLCDISGSMERYSRLLLHFLHAITGGLRRVESFVFGTRLTRITRQLRLRDVDVALAEVGRTVQDWSGGTRIGEALRTFNYRWLRRVLPASGVVLIISDGLDRGDPELLAREMARLSRSCYRLIWLNPLLRYEHYRPLTRGMRAALPYIDHFLPVHNLASLEQLGRLLASLDRRTPGTVVAE</sequence>
<dbReference type="eggNOG" id="COG3552">
    <property type="taxonomic scope" value="Bacteria"/>
</dbReference>
<dbReference type="SMART" id="SM00327">
    <property type="entry name" value="VWA"/>
    <property type="match status" value="1"/>
</dbReference>
<evidence type="ECO:0000313" key="3">
    <source>
        <dbReference type="Proteomes" id="UP000002221"/>
    </source>
</evidence>
<dbReference type="SUPFAM" id="SSF53300">
    <property type="entry name" value="vWA-like"/>
    <property type="match status" value="1"/>
</dbReference>
<dbReference type="OrthoDB" id="9790469at2"/>
<dbReference type="InterPro" id="IPR002035">
    <property type="entry name" value="VWF_A"/>
</dbReference>
<proteinExistence type="predicted"/>
<reference evidence="2 3" key="1">
    <citation type="journal article" date="2009" name="Stand. Genomic Sci.">
        <title>Complete genome sequence of Rhodothermus marinus type strain (R-10).</title>
        <authorList>
            <person name="Nolan M."/>
            <person name="Tindall B.J."/>
            <person name="Pomrenke H."/>
            <person name="Lapidus A."/>
            <person name="Copeland A."/>
            <person name="Glavina Del Rio T."/>
            <person name="Lucas S."/>
            <person name="Chen F."/>
            <person name="Tice H."/>
            <person name="Cheng J.F."/>
            <person name="Saunders E."/>
            <person name="Han C."/>
            <person name="Bruce D."/>
            <person name="Goodwin L."/>
            <person name="Chain P."/>
            <person name="Pitluck S."/>
            <person name="Ovchinikova G."/>
            <person name="Pati A."/>
            <person name="Ivanova N."/>
            <person name="Mavromatis K."/>
            <person name="Chen A."/>
            <person name="Palaniappan K."/>
            <person name="Land M."/>
            <person name="Hauser L."/>
            <person name="Chang Y.J."/>
            <person name="Jeffries C.D."/>
            <person name="Brettin T."/>
            <person name="Goker M."/>
            <person name="Bristow J."/>
            <person name="Eisen J.A."/>
            <person name="Markowitz V."/>
            <person name="Hugenholtz P."/>
            <person name="Kyrpides N.C."/>
            <person name="Klenk H.P."/>
            <person name="Detter J.C."/>
        </authorList>
    </citation>
    <scope>NUCLEOTIDE SEQUENCE [LARGE SCALE GENOMIC DNA]</scope>
    <source>
        <strain evidence="3">ATCC 43812 / DSM 4252 / R-10</strain>
    </source>
</reference>
<keyword evidence="3" id="KW-1185">Reference proteome</keyword>
<feature type="domain" description="VWFA" evidence="1">
    <location>
        <begin position="208"/>
        <end position="384"/>
    </location>
</feature>
<name>D0MEM6_RHOM4</name>
<dbReference type="InterPro" id="IPR011195">
    <property type="entry name" value="UCP010256"/>
</dbReference>